<dbReference type="Gene3D" id="3.60.15.10">
    <property type="entry name" value="Ribonuclease Z/Hydroxyacylglutathione hydrolase-like"/>
    <property type="match status" value="1"/>
</dbReference>
<dbReference type="AlphaFoldDB" id="A0AAD2JVA1"/>
<dbReference type="EMBL" id="CAVNYO010000044">
    <property type="protein sequence ID" value="CAK5263757.1"/>
    <property type="molecule type" value="Genomic_DNA"/>
</dbReference>
<dbReference type="CDD" id="cd07730">
    <property type="entry name" value="metallo-hydrolase-like_MBL-fold"/>
    <property type="match status" value="1"/>
</dbReference>
<evidence type="ECO:0000259" key="6">
    <source>
        <dbReference type="SMART" id="SM00849"/>
    </source>
</evidence>
<comment type="caution">
    <text evidence="7">The sequence shown here is derived from an EMBL/GenBank/DDBJ whole genome shotgun (WGS) entry which is preliminary data.</text>
</comment>
<evidence type="ECO:0000313" key="7">
    <source>
        <dbReference type="EMBL" id="CAK5263757.1"/>
    </source>
</evidence>
<feature type="chain" id="PRO_5042094369" description="Metallo-beta-lactamase domain-containing protein" evidence="5">
    <location>
        <begin position="20"/>
        <end position="376"/>
    </location>
</feature>
<dbReference type="GO" id="GO:0016787">
    <property type="term" value="F:hydrolase activity"/>
    <property type="evidence" value="ECO:0007669"/>
    <property type="project" value="UniProtKB-KW"/>
</dbReference>
<dbReference type="Pfam" id="PF00753">
    <property type="entry name" value="Lactamase_B"/>
    <property type="match status" value="1"/>
</dbReference>
<feature type="domain" description="Metallo-beta-lactamase" evidence="6">
    <location>
        <begin position="66"/>
        <end position="278"/>
    </location>
</feature>
<dbReference type="PANTHER" id="PTHR42978">
    <property type="entry name" value="QUORUM-QUENCHING LACTONASE YTNP-RELATED-RELATED"/>
    <property type="match status" value="1"/>
</dbReference>
<dbReference type="Proteomes" id="UP001295794">
    <property type="component" value="Unassembled WGS sequence"/>
</dbReference>
<name>A0AAD2JVA1_9AGAR</name>
<dbReference type="InterPro" id="IPR051013">
    <property type="entry name" value="MBL_superfamily_lactonases"/>
</dbReference>
<proteinExistence type="inferred from homology"/>
<keyword evidence="2" id="KW-0479">Metal-binding</keyword>
<accession>A0AAD2JVA1</accession>
<evidence type="ECO:0000256" key="3">
    <source>
        <dbReference type="ARBA" id="ARBA00022801"/>
    </source>
</evidence>
<organism evidence="7 8">
    <name type="scientific">Mycena citricolor</name>
    <dbReference type="NCBI Taxonomy" id="2018698"/>
    <lineage>
        <taxon>Eukaryota</taxon>
        <taxon>Fungi</taxon>
        <taxon>Dikarya</taxon>
        <taxon>Basidiomycota</taxon>
        <taxon>Agaricomycotina</taxon>
        <taxon>Agaricomycetes</taxon>
        <taxon>Agaricomycetidae</taxon>
        <taxon>Agaricales</taxon>
        <taxon>Marasmiineae</taxon>
        <taxon>Mycenaceae</taxon>
        <taxon>Mycena</taxon>
    </lineage>
</organism>
<evidence type="ECO:0000256" key="1">
    <source>
        <dbReference type="ARBA" id="ARBA00007749"/>
    </source>
</evidence>
<keyword evidence="4" id="KW-0862">Zinc</keyword>
<dbReference type="GO" id="GO:0046872">
    <property type="term" value="F:metal ion binding"/>
    <property type="evidence" value="ECO:0007669"/>
    <property type="project" value="UniProtKB-KW"/>
</dbReference>
<gene>
    <name evidence="7" type="ORF">MYCIT1_LOCUS3376</name>
</gene>
<evidence type="ECO:0000256" key="2">
    <source>
        <dbReference type="ARBA" id="ARBA00022723"/>
    </source>
</evidence>
<feature type="signal peptide" evidence="5">
    <location>
        <begin position="1"/>
        <end position="19"/>
    </location>
</feature>
<dbReference type="InterPro" id="IPR036866">
    <property type="entry name" value="RibonucZ/Hydroxyglut_hydro"/>
</dbReference>
<reference evidence="7" key="1">
    <citation type="submission" date="2023-11" db="EMBL/GenBank/DDBJ databases">
        <authorList>
            <person name="De Vega J J."/>
            <person name="De Vega J J."/>
        </authorList>
    </citation>
    <scope>NUCLEOTIDE SEQUENCE</scope>
</reference>
<dbReference type="PROSITE" id="PS51257">
    <property type="entry name" value="PROKAR_LIPOPROTEIN"/>
    <property type="match status" value="1"/>
</dbReference>
<dbReference type="SUPFAM" id="SSF56281">
    <property type="entry name" value="Metallo-hydrolase/oxidoreductase"/>
    <property type="match status" value="1"/>
</dbReference>
<evidence type="ECO:0000256" key="4">
    <source>
        <dbReference type="ARBA" id="ARBA00022833"/>
    </source>
</evidence>
<keyword evidence="5" id="KW-0732">Signal</keyword>
<keyword evidence="3" id="KW-0378">Hydrolase</keyword>
<evidence type="ECO:0000256" key="5">
    <source>
        <dbReference type="SAM" id="SignalP"/>
    </source>
</evidence>
<comment type="similarity">
    <text evidence="1">Belongs to the metallo-beta-lactamase superfamily.</text>
</comment>
<keyword evidence="8" id="KW-1185">Reference proteome</keyword>
<dbReference type="SMART" id="SM00849">
    <property type="entry name" value="Lactamase_B"/>
    <property type="match status" value="1"/>
</dbReference>
<sequence>MVSPRAATVFLSLALSACASFRNYGIPESDATVDVRVFDVGTSTLVNGTGMILHPIPTGRETMSFPLFAFLIEHNGKRVMFDLGMRNDTQNFAPSVAGMFTANLSKLEEPNGDITGLLEAGGIPLNTINTVIWSHSHFDHIGDMSKFPNTTELVIGAETNTDTYPQVPTASLKVEDLAGRIVTKIDFSKANITFSGLRAVDYFGDGSLYLLDTPGHLAGHITALARTTRSSFLVLGADSFHHPGAIRPRPAFQAQYPCPAHLLEDAKTISTDYFWSPKSISGVFDLPSRPEQLLAISDLATSFFANPVDSQISVEKLANFDADPDFFVVVSHDMSLRGVIPMFPAYLNRWKHDKLKENTVWGFLNKSSPSFIFTPI</sequence>
<dbReference type="InterPro" id="IPR001279">
    <property type="entry name" value="Metallo-B-lactamas"/>
</dbReference>
<evidence type="ECO:0000313" key="8">
    <source>
        <dbReference type="Proteomes" id="UP001295794"/>
    </source>
</evidence>
<protein>
    <recommendedName>
        <fullName evidence="6">Metallo-beta-lactamase domain-containing protein</fullName>
    </recommendedName>
</protein>
<dbReference type="PANTHER" id="PTHR42978:SF5">
    <property type="entry name" value="METALLO-BETA-LACTAMASE DOMAIN-CONTAINING PROTEIN"/>
    <property type="match status" value="1"/>
</dbReference>